<evidence type="ECO:0000256" key="10">
    <source>
        <dbReference type="ARBA" id="ARBA00022777"/>
    </source>
</evidence>
<dbReference type="GO" id="GO:0046872">
    <property type="term" value="F:metal ion binding"/>
    <property type="evidence" value="ECO:0007669"/>
    <property type="project" value="UniProtKB-KW"/>
</dbReference>
<evidence type="ECO:0000313" key="16">
    <source>
        <dbReference type="EMBL" id="EAU55072.1"/>
    </source>
</evidence>
<dbReference type="GO" id="GO:0006094">
    <property type="term" value="P:gluconeogenesis"/>
    <property type="evidence" value="ECO:0007669"/>
    <property type="project" value="UniProtKB-UniPathway"/>
</dbReference>
<name>Q0F0F6_9PROT</name>
<keyword evidence="8" id="KW-0479">Metal-binding</keyword>
<dbReference type="InParanoid" id="Q0F0F6"/>
<keyword evidence="10" id="KW-0418">Kinase</keyword>
<dbReference type="HOGENOM" id="CLU_012700_0_0_0"/>
<dbReference type="Gene3D" id="3.30.470.20">
    <property type="entry name" value="ATP-grasp fold, B domain"/>
    <property type="match status" value="1"/>
</dbReference>
<dbReference type="PANTHER" id="PTHR43030">
    <property type="entry name" value="PHOSPHOENOLPYRUVATE SYNTHASE"/>
    <property type="match status" value="1"/>
</dbReference>
<accession>Q0F0F6</accession>
<dbReference type="STRING" id="314344.AL013_10885"/>
<dbReference type="OrthoDB" id="1108665at2"/>
<dbReference type="InterPro" id="IPR002192">
    <property type="entry name" value="PPDK_AMP/ATP-bd"/>
</dbReference>
<evidence type="ECO:0000256" key="8">
    <source>
        <dbReference type="ARBA" id="ARBA00022723"/>
    </source>
</evidence>
<comment type="catalytic activity">
    <reaction evidence="14">
        <text>pyruvate + ATP + H2O = phosphoenolpyruvate + AMP + phosphate + 2 H(+)</text>
        <dbReference type="Rhea" id="RHEA:11364"/>
        <dbReference type="ChEBI" id="CHEBI:15361"/>
        <dbReference type="ChEBI" id="CHEBI:15377"/>
        <dbReference type="ChEBI" id="CHEBI:15378"/>
        <dbReference type="ChEBI" id="CHEBI:30616"/>
        <dbReference type="ChEBI" id="CHEBI:43474"/>
        <dbReference type="ChEBI" id="CHEBI:58702"/>
        <dbReference type="ChEBI" id="CHEBI:456215"/>
        <dbReference type="EC" id="2.7.9.2"/>
    </reaction>
</comment>
<keyword evidence="9" id="KW-0547">Nucleotide-binding</keyword>
<dbReference type="Gene3D" id="3.30.1490.20">
    <property type="entry name" value="ATP-grasp fold, A domain"/>
    <property type="match status" value="1"/>
</dbReference>
<evidence type="ECO:0000259" key="15">
    <source>
        <dbReference type="Pfam" id="PF01326"/>
    </source>
</evidence>
<comment type="cofactor">
    <cofactor evidence="1">
        <name>Mg(2+)</name>
        <dbReference type="ChEBI" id="CHEBI:18420"/>
    </cofactor>
</comment>
<evidence type="ECO:0000256" key="3">
    <source>
        <dbReference type="ARBA" id="ARBA00004742"/>
    </source>
</evidence>
<gene>
    <name evidence="16" type="ORF">SPV1_07004</name>
</gene>
<comment type="function">
    <text evidence="2">Catalyzes the phosphorylation of pyruvate to phosphoenolpyruvate.</text>
</comment>
<proteinExistence type="inferred from homology"/>
<keyword evidence="11" id="KW-0067">ATP-binding</keyword>
<dbReference type="eggNOG" id="COG0574">
    <property type="taxonomic scope" value="Bacteria"/>
</dbReference>
<keyword evidence="16" id="KW-0670">Pyruvate</keyword>
<keyword evidence="12" id="KW-0460">Magnesium</keyword>
<dbReference type="AlphaFoldDB" id="Q0F0F6"/>
<evidence type="ECO:0000256" key="2">
    <source>
        <dbReference type="ARBA" id="ARBA00002988"/>
    </source>
</evidence>
<dbReference type="PANTHER" id="PTHR43030:SF1">
    <property type="entry name" value="PHOSPHOENOLPYRUVATE SYNTHASE"/>
    <property type="match status" value="1"/>
</dbReference>
<dbReference type="GO" id="GO:0008986">
    <property type="term" value="F:pyruvate, water dikinase activity"/>
    <property type="evidence" value="ECO:0007669"/>
    <property type="project" value="UniProtKB-EC"/>
</dbReference>
<reference evidence="16 17" key="1">
    <citation type="submission" date="2006-09" db="EMBL/GenBank/DDBJ databases">
        <authorList>
            <person name="Emerson D."/>
            <person name="Ferriera S."/>
            <person name="Johnson J."/>
            <person name="Kravitz S."/>
            <person name="Halpern A."/>
            <person name="Remington K."/>
            <person name="Beeson K."/>
            <person name="Tran B."/>
            <person name="Rogers Y.-H."/>
            <person name="Friedman R."/>
            <person name="Venter J.C."/>
        </authorList>
    </citation>
    <scope>NUCLEOTIDE SEQUENCE [LARGE SCALE GENOMIC DNA]</scope>
    <source>
        <strain evidence="16 17">PV-1</strain>
    </source>
</reference>
<dbReference type="EC" id="2.7.9.2" evidence="5"/>
<dbReference type="SUPFAM" id="SSF56059">
    <property type="entry name" value="Glutathione synthetase ATP-binding domain-like"/>
    <property type="match status" value="1"/>
</dbReference>
<evidence type="ECO:0000256" key="7">
    <source>
        <dbReference type="ARBA" id="ARBA00022679"/>
    </source>
</evidence>
<dbReference type="Proteomes" id="UP000005297">
    <property type="component" value="Unassembled WGS sequence"/>
</dbReference>
<evidence type="ECO:0000256" key="4">
    <source>
        <dbReference type="ARBA" id="ARBA00007837"/>
    </source>
</evidence>
<evidence type="ECO:0000256" key="1">
    <source>
        <dbReference type="ARBA" id="ARBA00001946"/>
    </source>
</evidence>
<comment type="caution">
    <text evidence="16">The sequence shown here is derived from an EMBL/GenBank/DDBJ whole genome shotgun (WGS) entry which is preliminary data.</text>
</comment>
<evidence type="ECO:0000256" key="9">
    <source>
        <dbReference type="ARBA" id="ARBA00022741"/>
    </source>
</evidence>
<dbReference type="Pfam" id="PF01326">
    <property type="entry name" value="PPDK_N"/>
    <property type="match status" value="1"/>
</dbReference>
<evidence type="ECO:0000256" key="12">
    <source>
        <dbReference type="ARBA" id="ARBA00022842"/>
    </source>
</evidence>
<dbReference type="InterPro" id="IPR013815">
    <property type="entry name" value="ATP_grasp_subdomain_1"/>
</dbReference>
<evidence type="ECO:0000256" key="14">
    <source>
        <dbReference type="ARBA" id="ARBA00047700"/>
    </source>
</evidence>
<dbReference type="UniPathway" id="UPA00138"/>
<keyword evidence="7" id="KW-0808">Transferase</keyword>
<protein>
    <recommendedName>
        <fullName evidence="6">Phosphoenolpyruvate synthase</fullName>
        <ecNumber evidence="5">2.7.9.2</ecNumber>
    </recommendedName>
    <alternativeName>
        <fullName evidence="13">Pyruvate, water dikinase</fullName>
    </alternativeName>
</protein>
<evidence type="ECO:0000256" key="6">
    <source>
        <dbReference type="ARBA" id="ARBA00021623"/>
    </source>
</evidence>
<dbReference type="InterPro" id="IPR006319">
    <property type="entry name" value="PEP_synth"/>
</dbReference>
<evidence type="ECO:0000256" key="11">
    <source>
        <dbReference type="ARBA" id="ARBA00022840"/>
    </source>
</evidence>
<dbReference type="GO" id="GO:0005524">
    <property type="term" value="F:ATP binding"/>
    <property type="evidence" value="ECO:0007669"/>
    <property type="project" value="UniProtKB-KW"/>
</dbReference>
<organism evidence="16 17">
    <name type="scientific">Mariprofundus ferrooxydans PV-1</name>
    <dbReference type="NCBI Taxonomy" id="314345"/>
    <lineage>
        <taxon>Bacteria</taxon>
        <taxon>Pseudomonadati</taxon>
        <taxon>Pseudomonadota</taxon>
        <taxon>Candidatius Mariprofundia</taxon>
        <taxon>Mariprofundales</taxon>
        <taxon>Mariprofundaceae</taxon>
        <taxon>Mariprofundus</taxon>
    </lineage>
</organism>
<evidence type="ECO:0000256" key="5">
    <source>
        <dbReference type="ARBA" id="ARBA00011996"/>
    </source>
</evidence>
<dbReference type="RefSeq" id="WP_009851693.1">
    <property type="nucleotide sequence ID" value="NZ_DS022295.1"/>
</dbReference>
<comment type="pathway">
    <text evidence="3">Carbohydrate biosynthesis; gluconeogenesis.</text>
</comment>
<dbReference type="EMBL" id="AATS01000004">
    <property type="protein sequence ID" value="EAU55072.1"/>
    <property type="molecule type" value="Genomic_DNA"/>
</dbReference>
<comment type="similarity">
    <text evidence="4">Belongs to the PEP-utilizing enzyme family.</text>
</comment>
<keyword evidence="17" id="KW-1185">Reference proteome</keyword>
<feature type="domain" description="Pyruvate phosphate dikinase AMP/ATP-binding" evidence="15">
    <location>
        <begin position="635"/>
        <end position="959"/>
    </location>
</feature>
<evidence type="ECO:0000256" key="13">
    <source>
        <dbReference type="ARBA" id="ARBA00033470"/>
    </source>
</evidence>
<sequence>MFQANMRRFVMMTGMVMVLFIPVFPLHTALALGAEELDAAALKNTVDRFKLEARGPFRRIRWFCNDGSILPTGEYVCREHGGGRQHGQWSKQTLALRAQGYLVANVLAAVKPADFTGATPNLDELKQILLERYLIGADDGWVFRRARFYRGALQSEDEQVAATKILLALLADPAWRAPERFLLLREAVRMLPLPGDSKLASKVRQASSDLGEKDAGFHTLRVKIHGMPDELDAARVRAYARDSGSPSLATSYEQLARMLDALYAPDTGIARLKQLAADSRNRDFKRQIGEAAELLGRGDDPAETMTLIASRMQSWRRLLQNRNTYSVEDRLRLLQASLVLEQEVFVRGNRLLESSPQDSRASRLVWLRALGAALNGAGMLSGRQWLAFHHEVDRLLASGSPAASEYYAALSYLARIPQWAQRSLEFHFSATVGRWSVLTPLAGHMVPERLRNSPLLLYSRVLDQLVADAGRLVGIRHRVFGREIDSNVRALNPGLKRGVLLLPPAKGEYFRPDGIYILASTTQDLPPVAGIITLGEGSSLSHVQLLARNMGIPNLLADDGLLRVIRDHIGERVVLAVSRRGSVEIDKDGPQWDSVFGSDTAADQINIDADMTRLNLNDHAMYALRRIRAEDSGRIVGPKAANLGELRSHYPKMVPPGLVIPFGVFRRYLEQPLFAGGPAVFDWMRSEYAHLDNITDKLMRQRETSAFLARLRAWIITSDPGARFRQQLRFGFGSVFGKGDNVGVFVRSDTNVEDLPGFNGAGLNLTLPNVVGMDAIVDAIKQVWASPFSERAYAWRQSHMIHPEHVYPAVMLLQSFASEKSGVLVTEDVDTGDRNWLSVAVSEGVGGAVAGQAAEEIRVERATGRVRLLAQASAPWRVKLLENGGVEKVAASGREQLLTAAETEQLRELSADVVRYFPLPRDEAGAPMAADIEFGFRHGHLALFQLRPFIESPRARQSEALIAMDRQLPGVAGIKVDLEQAPQAGAP</sequence>
<evidence type="ECO:0000313" key="17">
    <source>
        <dbReference type="Proteomes" id="UP000005297"/>
    </source>
</evidence>